<dbReference type="Pfam" id="PF01882">
    <property type="entry name" value="DUF58"/>
    <property type="match status" value="1"/>
</dbReference>
<feature type="domain" description="DUF58" evidence="2">
    <location>
        <begin position="228"/>
        <end position="351"/>
    </location>
</feature>
<sequence>MRRFFVQHRPSTPPSGSTVAVATRLSRLGLHVAFITLFAVLGGALRGFNLLLILAGLLVGVLLLQWRLSRRIAESVAVRRLEPPDAYAGRSFPLQFVVTNHSRWLPAWLVMLEDRLAPAIADGARKPATATAGVGLLLPGNRRECGYQCVIQHRGRYRLGPAKLQTGFPFGLSLARHRESPETVDLYIYPRPFELHHRWNQILEARSSGLAATAKRSGISEGDFYGLREWRNGDSQRWIHWRTTARLDELAVRQFEQQRRYELCLLLDASCASASPSERDIEAVERAVRLTATLVLKLTRSPINRVTLVVAGRQTQTMVVTNAVLAIRAAMRALAEVEPAPPGNLVAALSAGLEVAGSGRPTVVISPHAVDERRLSNAVFDLHTEHCDLRWLDIHSPAAENLILGDQHDATT</sequence>
<dbReference type="RefSeq" id="WP_068131645.1">
    <property type="nucleotide sequence ID" value="NZ_CP042914.1"/>
</dbReference>
<feature type="transmembrane region" description="Helical" evidence="1">
    <location>
        <begin position="21"/>
        <end position="41"/>
    </location>
</feature>
<dbReference type="Proteomes" id="UP000325286">
    <property type="component" value="Chromosome"/>
</dbReference>
<protein>
    <recommendedName>
        <fullName evidence="2">DUF58 domain-containing protein</fullName>
    </recommendedName>
</protein>
<proteinExistence type="predicted"/>
<keyword evidence="4" id="KW-1185">Reference proteome</keyword>
<keyword evidence="1" id="KW-1133">Transmembrane helix</keyword>
<evidence type="ECO:0000256" key="1">
    <source>
        <dbReference type="SAM" id="Phobius"/>
    </source>
</evidence>
<accession>A0A5B9QTJ9</accession>
<dbReference type="PANTHER" id="PTHR34351:SF1">
    <property type="entry name" value="SLR1927 PROTEIN"/>
    <property type="match status" value="1"/>
</dbReference>
<evidence type="ECO:0000313" key="4">
    <source>
        <dbReference type="Proteomes" id="UP000325286"/>
    </source>
</evidence>
<dbReference type="PANTHER" id="PTHR34351">
    <property type="entry name" value="SLR1927 PROTEIN-RELATED"/>
    <property type="match status" value="1"/>
</dbReference>
<dbReference type="OrthoDB" id="9812729at2"/>
<dbReference type="KEGG" id="rul:UC8_43780"/>
<name>A0A5B9QTJ9_9BACT</name>
<keyword evidence="1" id="KW-0472">Membrane</keyword>
<evidence type="ECO:0000259" key="2">
    <source>
        <dbReference type="Pfam" id="PF01882"/>
    </source>
</evidence>
<dbReference type="InterPro" id="IPR002881">
    <property type="entry name" value="DUF58"/>
</dbReference>
<gene>
    <name evidence="3" type="ORF">UC8_43780</name>
</gene>
<keyword evidence="1" id="KW-0812">Transmembrane</keyword>
<dbReference type="EMBL" id="CP042914">
    <property type="protein sequence ID" value="QEG42344.1"/>
    <property type="molecule type" value="Genomic_DNA"/>
</dbReference>
<evidence type="ECO:0000313" key="3">
    <source>
        <dbReference type="EMBL" id="QEG42344.1"/>
    </source>
</evidence>
<dbReference type="AlphaFoldDB" id="A0A5B9QTJ9"/>
<reference evidence="3 4" key="1">
    <citation type="submission" date="2019-08" db="EMBL/GenBank/DDBJ databases">
        <title>Deep-cultivation of Planctomycetes and their phenomic and genomic characterization uncovers novel biology.</title>
        <authorList>
            <person name="Wiegand S."/>
            <person name="Jogler M."/>
            <person name="Boedeker C."/>
            <person name="Pinto D."/>
            <person name="Vollmers J."/>
            <person name="Rivas-Marin E."/>
            <person name="Kohn T."/>
            <person name="Peeters S.H."/>
            <person name="Heuer A."/>
            <person name="Rast P."/>
            <person name="Oberbeckmann S."/>
            <person name="Bunk B."/>
            <person name="Jeske O."/>
            <person name="Meyerdierks A."/>
            <person name="Storesund J.E."/>
            <person name="Kallscheuer N."/>
            <person name="Luecker S."/>
            <person name="Lage O.M."/>
            <person name="Pohl T."/>
            <person name="Merkel B.J."/>
            <person name="Hornburger P."/>
            <person name="Mueller R.-W."/>
            <person name="Bruemmer F."/>
            <person name="Labrenz M."/>
            <person name="Spormann A.M."/>
            <person name="Op den Camp H."/>
            <person name="Overmann J."/>
            <person name="Amann R."/>
            <person name="Jetten M.S.M."/>
            <person name="Mascher T."/>
            <person name="Medema M.H."/>
            <person name="Devos D.P."/>
            <person name="Kaster A.-K."/>
            <person name="Ovreas L."/>
            <person name="Rohde M."/>
            <person name="Galperin M.Y."/>
            <person name="Jogler C."/>
        </authorList>
    </citation>
    <scope>NUCLEOTIDE SEQUENCE [LARGE SCALE GENOMIC DNA]</scope>
    <source>
        <strain evidence="3 4">UC8</strain>
    </source>
</reference>
<organism evidence="3 4">
    <name type="scientific">Roseimaritima ulvae</name>
    <dbReference type="NCBI Taxonomy" id="980254"/>
    <lineage>
        <taxon>Bacteria</taxon>
        <taxon>Pseudomonadati</taxon>
        <taxon>Planctomycetota</taxon>
        <taxon>Planctomycetia</taxon>
        <taxon>Pirellulales</taxon>
        <taxon>Pirellulaceae</taxon>
        <taxon>Roseimaritima</taxon>
    </lineage>
</organism>